<evidence type="ECO:0000313" key="11">
    <source>
        <dbReference type="EMBL" id="MEE2038839.1"/>
    </source>
</evidence>
<evidence type="ECO:0000256" key="3">
    <source>
        <dbReference type="ARBA" id="ARBA00022475"/>
    </source>
</evidence>
<comment type="similarity">
    <text evidence="1">Belongs to the KdgT transporter family.</text>
</comment>
<feature type="transmembrane region" description="Helical" evidence="10">
    <location>
        <begin position="55"/>
        <end position="72"/>
    </location>
</feature>
<feature type="transmembrane region" description="Helical" evidence="10">
    <location>
        <begin position="79"/>
        <end position="103"/>
    </location>
</feature>
<comment type="caution">
    <text evidence="11">The sequence shown here is derived from an EMBL/GenBank/DDBJ whole genome shotgun (WGS) entry which is preliminary data.</text>
</comment>
<evidence type="ECO:0000256" key="4">
    <source>
        <dbReference type="ARBA" id="ARBA00022597"/>
    </source>
</evidence>
<feature type="transmembrane region" description="Helical" evidence="10">
    <location>
        <begin position="260"/>
        <end position="281"/>
    </location>
</feature>
<dbReference type="EMBL" id="JAUZMY010000015">
    <property type="protein sequence ID" value="MEE2038839.1"/>
    <property type="molecule type" value="Genomic_DNA"/>
</dbReference>
<feature type="transmembrane region" description="Helical" evidence="10">
    <location>
        <begin position="229"/>
        <end position="248"/>
    </location>
</feature>
<evidence type="ECO:0000256" key="5">
    <source>
        <dbReference type="ARBA" id="ARBA00022692"/>
    </source>
</evidence>
<keyword evidence="12" id="KW-1185">Reference proteome</keyword>
<evidence type="ECO:0000313" key="12">
    <source>
        <dbReference type="Proteomes" id="UP001356095"/>
    </source>
</evidence>
<evidence type="ECO:0000256" key="8">
    <source>
        <dbReference type="ARBA" id="ARBA00023136"/>
    </source>
</evidence>
<dbReference type="Proteomes" id="UP001356095">
    <property type="component" value="Unassembled WGS sequence"/>
</dbReference>
<feature type="compositionally biased region" description="Basic and acidic residues" evidence="9">
    <location>
        <begin position="350"/>
        <end position="361"/>
    </location>
</feature>
<evidence type="ECO:0000256" key="7">
    <source>
        <dbReference type="ARBA" id="ARBA00022989"/>
    </source>
</evidence>
<keyword evidence="7 10" id="KW-1133">Transmembrane helix</keyword>
<keyword evidence="8 10" id="KW-0472">Membrane</keyword>
<sequence length="384" mass="38685">MRDDHGTLVPLYHWMNKIPGGAMLVPLVLGSVIGTFAPGALDIGSFTTALFKDSALPLIALLIFATGTQVTLRTGGPVLAATGVVLLGKSLIPGLLIIALAAFTGPDGILGVSILALIAATTNANGGLWLAITGQYGRSRDRGAYIAGAINDGPFIALLFIGASGLGQIPVLALVAAIVPFLLGVVVGNVDGQWREVLKPVPSIVIPFFAFALGAGIDLADVAQGGLTGIVLGVVITLFTGGLVYLGYRLLLRRGKESGIGFAAGTVSGNAVATPAIVVAADPSFAAYMGTATSQIAASVLVTAILAPLVTTWVLRRAGASPAEAEKAEEAEKARAAEEAGTGTVAVDAHPGREPLPDRADQAGAASPAPGADADTTEQKESDS</sequence>
<evidence type="ECO:0000256" key="9">
    <source>
        <dbReference type="SAM" id="MobiDB-lite"/>
    </source>
</evidence>
<evidence type="ECO:0000256" key="2">
    <source>
        <dbReference type="ARBA" id="ARBA00022448"/>
    </source>
</evidence>
<reference evidence="11 12" key="1">
    <citation type="submission" date="2023-08" db="EMBL/GenBank/DDBJ databases">
        <authorList>
            <person name="Girao M."/>
            <person name="Carvalho M.F."/>
        </authorList>
    </citation>
    <scope>NUCLEOTIDE SEQUENCE [LARGE SCALE GENOMIC DNA]</scope>
    <source>
        <strain evidence="11 12">CT-R113</strain>
    </source>
</reference>
<dbReference type="RefSeq" id="WP_330092617.1">
    <property type="nucleotide sequence ID" value="NZ_JAUZMY010000015.1"/>
</dbReference>
<evidence type="ECO:0000256" key="1">
    <source>
        <dbReference type="ARBA" id="ARBA00006430"/>
    </source>
</evidence>
<gene>
    <name evidence="11" type="ORF">Q8791_16570</name>
</gene>
<keyword evidence="2" id="KW-0813">Transport</keyword>
<proteinExistence type="inferred from homology"/>
<dbReference type="Pfam" id="PF03812">
    <property type="entry name" value="KdgT"/>
    <property type="match status" value="1"/>
</dbReference>
<name>A0ABU7K9B5_9ACTN</name>
<evidence type="ECO:0000256" key="6">
    <source>
        <dbReference type="ARBA" id="ARBA00022847"/>
    </source>
</evidence>
<feature type="transmembrane region" description="Helical" evidence="10">
    <location>
        <begin position="197"/>
        <end position="217"/>
    </location>
</feature>
<accession>A0ABU7K9B5</accession>
<evidence type="ECO:0000256" key="10">
    <source>
        <dbReference type="SAM" id="Phobius"/>
    </source>
</evidence>
<dbReference type="InterPro" id="IPR004684">
    <property type="entry name" value="2keto-3dGluconate_permease"/>
</dbReference>
<keyword evidence="4" id="KW-0762">Sugar transport</keyword>
<organism evidence="11 12">
    <name type="scientific">Nocardiopsis codii</name>
    <dbReference type="NCBI Taxonomy" id="3065942"/>
    <lineage>
        <taxon>Bacteria</taxon>
        <taxon>Bacillati</taxon>
        <taxon>Actinomycetota</taxon>
        <taxon>Actinomycetes</taxon>
        <taxon>Streptosporangiales</taxon>
        <taxon>Nocardiopsidaceae</taxon>
        <taxon>Nocardiopsis</taxon>
    </lineage>
</organism>
<feature type="compositionally biased region" description="Low complexity" evidence="9">
    <location>
        <begin position="362"/>
        <end position="374"/>
    </location>
</feature>
<feature type="transmembrane region" description="Helical" evidence="10">
    <location>
        <begin position="144"/>
        <end position="163"/>
    </location>
</feature>
<feature type="transmembrane region" description="Helical" evidence="10">
    <location>
        <begin position="109"/>
        <end position="132"/>
    </location>
</feature>
<keyword evidence="3" id="KW-1003">Cell membrane</keyword>
<feature type="region of interest" description="Disordered" evidence="9">
    <location>
        <begin position="322"/>
        <end position="384"/>
    </location>
</feature>
<feature type="transmembrane region" description="Helical" evidence="10">
    <location>
        <begin position="21"/>
        <end position="43"/>
    </location>
</feature>
<protein>
    <submittedName>
        <fullName evidence="11">2-keto-3-deoxygluconate permease</fullName>
    </submittedName>
</protein>
<keyword evidence="5 10" id="KW-0812">Transmembrane</keyword>
<feature type="compositionally biased region" description="Basic and acidic residues" evidence="9">
    <location>
        <begin position="324"/>
        <end position="338"/>
    </location>
</feature>
<feature type="transmembrane region" description="Helical" evidence="10">
    <location>
        <begin position="296"/>
        <end position="315"/>
    </location>
</feature>
<feature type="transmembrane region" description="Helical" evidence="10">
    <location>
        <begin position="169"/>
        <end position="190"/>
    </location>
</feature>
<keyword evidence="6" id="KW-0769">Symport</keyword>